<dbReference type="Pfam" id="PF04365">
    <property type="entry name" value="BrnT_toxin"/>
    <property type="match status" value="1"/>
</dbReference>
<sequence>MKVICDATKDAINKEKHGVSLTDAALIDWDFALTWQDTRRNYGEIRMIALAPIGERLYCAVYVDREDERRIISLRKANHREFDFYEQEIN</sequence>
<dbReference type="OrthoDB" id="9798158at2"/>
<proteinExistence type="predicted"/>
<accession>A0A1H8SW92</accession>
<dbReference type="STRING" id="42354.SAMN05216333_12056"/>
<gene>
    <name evidence="1" type="ORF">SAMN05216333_12056</name>
</gene>
<dbReference type="RefSeq" id="WP_090320817.1">
    <property type="nucleotide sequence ID" value="NZ_FNOE01000021.1"/>
</dbReference>
<evidence type="ECO:0000313" key="2">
    <source>
        <dbReference type="Proteomes" id="UP000198814"/>
    </source>
</evidence>
<name>A0A1H8SW92_9PROT</name>
<keyword evidence="2" id="KW-1185">Reference proteome</keyword>
<dbReference type="Proteomes" id="UP000198814">
    <property type="component" value="Unassembled WGS sequence"/>
</dbReference>
<dbReference type="EMBL" id="FODO01000020">
    <property type="protein sequence ID" value="SEO82795.1"/>
    <property type="molecule type" value="Genomic_DNA"/>
</dbReference>
<dbReference type="Gene3D" id="3.10.450.530">
    <property type="entry name" value="Ribonuclease toxin, BrnT, of type II toxin-antitoxin system"/>
    <property type="match status" value="1"/>
</dbReference>
<evidence type="ECO:0000313" key="1">
    <source>
        <dbReference type="EMBL" id="SEO82795.1"/>
    </source>
</evidence>
<protein>
    <recommendedName>
        <fullName evidence="3">BrnT family toxin</fullName>
    </recommendedName>
</protein>
<organism evidence="1 2">
    <name type="scientific">Nitrosomonas oligotropha</name>
    <dbReference type="NCBI Taxonomy" id="42354"/>
    <lineage>
        <taxon>Bacteria</taxon>
        <taxon>Pseudomonadati</taxon>
        <taxon>Pseudomonadota</taxon>
        <taxon>Betaproteobacteria</taxon>
        <taxon>Nitrosomonadales</taxon>
        <taxon>Nitrosomonadaceae</taxon>
        <taxon>Nitrosomonas</taxon>
    </lineage>
</organism>
<dbReference type="AlphaFoldDB" id="A0A1H8SW92"/>
<dbReference type="InterPro" id="IPR038573">
    <property type="entry name" value="BrnT_sf"/>
</dbReference>
<evidence type="ECO:0008006" key="3">
    <source>
        <dbReference type="Google" id="ProtNLM"/>
    </source>
</evidence>
<dbReference type="InterPro" id="IPR007460">
    <property type="entry name" value="BrnT_toxin"/>
</dbReference>
<reference evidence="2" key="1">
    <citation type="submission" date="2016-10" db="EMBL/GenBank/DDBJ databases">
        <authorList>
            <person name="Varghese N."/>
            <person name="Submissions S."/>
        </authorList>
    </citation>
    <scope>NUCLEOTIDE SEQUENCE [LARGE SCALE GENOMIC DNA]</scope>
    <source>
        <strain evidence="2">Nm76</strain>
    </source>
</reference>